<organism evidence="1 2">
    <name type="scientific">Meloidogyne enterolobii</name>
    <name type="common">Root-knot nematode worm</name>
    <name type="synonym">Meloidogyne mayaguensis</name>
    <dbReference type="NCBI Taxonomy" id="390850"/>
    <lineage>
        <taxon>Eukaryota</taxon>
        <taxon>Metazoa</taxon>
        <taxon>Ecdysozoa</taxon>
        <taxon>Nematoda</taxon>
        <taxon>Chromadorea</taxon>
        <taxon>Rhabditida</taxon>
        <taxon>Tylenchina</taxon>
        <taxon>Tylenchomorpha</taxon>
        <taxon>Tylenchoidea</taxon>
        <taxon>Meloidogynidae</taxon>
        <taxon>Meloidogyninae</taxon>
        <taxon>Meloidogyne</taxon>
    </lineage>
</organism>
<dbReference type="Proteomes" id="UP000580250">
    <property type="component" value="Unassembled WGS sequence"/>
</dbReference>
<dbReference type="EMBL" id="CAJEWN010000112">
    <property type="protein sequence ID" value="CAD2165649.1"/>
    <property type="molecule type" value="Genomic_DNA"/>
</dbReference>
<evidence type="ECO:0000313" key="1">
    <source>
        <dbReference type="EMBL" id="CAD2165649.1"/>
    </source>
</evidence>
<gene>
    <name evidence="1" type="ORF">MENT_LOCUS17304</name>
</gene>
<evidence type="ECO:0000313" key="2">
    <source>
        <dbReference type="Proteomes" id="UP000580250"/>
    </source>
</evidence>
<sequence>MSINDLPSTSSNILPSQQPENINLPLLFRHFDLQYSPIDNHVTLYNSGLYFEIDISRRLNSFGVSIAKGSQSPRLFLPPNLYRLFLLKYTSTKNLSKVFNKHQ</sequence>
<comment type="caution">
    <text evidence="1">The sequence shown here is derived from an EMBL/GenBank/DDBJ whole genome shotgun (WGS) entry which is preliminary data.</text>
</comment>
<proteinExistence type="predicted"/>
<reference evidence="1 2" key="1">
    <citation type="submission" date="2020-08" db="EMBL/GenBank/DDBJ databases">
        <authorList>
            <person name="Koutsovoulos G."/>
            <person name="Danchin GJ E."/>
        </authorList>
    </citation>
    <scope>NUCLEOTIDE SEQUENCE [LARGE SCALE GENOMIC DNA]</scope>
</reference>
<protein>
    <submittedName>
        <fullName evidence="1">Uncharacterized protein</fullName>
    </submittedName>
</protein>
<dbReference type="AlphaFoldDB" id="A0A6V7UVJ2"/>
<name>A0A6V7UVJ2_MELEN</name>
<accession>A0A6V7UVJ2</accession>